<accession>A0AAD1FED1</accession>
<evidence type="ECO:0000256" key="1">
    <source>
        <dbReference type="SAM" id="MobiDB-lite"/>
    </source>
</evidence>
<dbReference type="EMBL" id="AP014862">
    <property type="protein sequence ID" value="BAU72809.1"/>
    <property type="molecule type" value="Genomic_DNA"/>
</dbReference>
<reference evidence="3" key="1">
    <citation type="submission" date="2015-05" db="EMBL/GenBank/DDBJ databases">
        <title>Draft genome sequencing of a biphenyl-degrading bacterium, Pseudomonas balearica KF707 (=NBRC110670).</title>
        <authorList>
            <person name="Kimura N."/>
            <person name="Hirose J."/>
            <person name="Watanabe T."/>
            <person name="Suenaga H."/>
            <person name="Fujihara H."/>
            <person name="Noguchi M."/>
            <person name="Hashimoto M."/>
            <person name="Shimodaira J."/>
            <person name="Tsuchikane K."/>
            <person name="Hosoyama A."/>
            <person name="Yamazoe A."/>
            <person name="Fujita N."/>
            <person name="Furukawa K."/>
        </authorList>
    </citation>
    <scope>NUCLEOTIDE SEQUENCE [LARGE SCALE GENOMIC DNA]</scope>
    <source>
        <strain evidence="3">DSM 10086 / NBRC 110670 / KF707</strain>
    </source>
</reference>
<dbReference type="KEGG" id="pfuw:KF707C_11210"/>
<proteinExistence type="predicted"/>
<feature type="compositionally biased region" description="Basic and acidic residues" evidence="1">
    <location>
        <begin position="34"/>
        <end position="43"/>
    </location>
</feature>
<name>A0AAD1FED1_METFU</name>
<evidence type="ECO:0000313" key="2">
    <source>
        <dbReference type="EMBL" id="BAU72809.1"/>
    </source>
</evidence>
<protein>
    <submittedName>
        <fullName evidence="2">Uncharacterized protein</fullName>
    </submittedName>
</protein>
<gene>
    <name evidence="2" type="ORF">KF707C_11210</name>
</gene>
<dbReference type="AlphaFoldDB" id="A0AAD1FED1"/>
<dbReference type="Proteomes" id="UP000218554">
    <property type="component" value="Chromosome"/>
</dbReference>
<feature type="region of interest" description="Disordered" evidence="1">
    <location>
        <begin position="1"/>
        <end position="43"/>
    </location>
</feature>
<evidence type="ECO:0000313" key="3">
    <source>
        <dbReference type="Proteomes" id="UP000218554"/>
    </source>
</evidence>
<reference evidence="2 3" key="2">
    <citation type="journal article" date="2017" name="Int. J. Syst. Evol. Microbiol.">
        <title>Pseudomonas furukawaii sp. nov., a polychlorinated biphenyl-degrading bacterium isolated from biphenyl-contaminated soil in Japan.</title>
        <authorList>
            <person name="Kimura N."/>
            <person name="Watanabe T."/>
            <person name="Suenaga H."/>
            <person name="Fujihara H."/>
            <person name="Futagami T."/>
            <person name="Goto M."/>
            <person name="Hanada S."/>
            <person name="Hirose J."/>
        </authorList>
    </citation>
    <scope>NUCLEOTIDE SEQUENCE [LARGE SCALE GENOMIC DNA]</scope>
    <source>
        <strain evidence="3">DSM 10086 / NBRC 110670 / KF707</strain>
    </source>
</reference>
<sequence>MVIHTRSPSYRARRRNAREALRRGGPPTSSLRVMPERGKVPTR</sequence>
<organism evidence="2 3">
    <name type="scientific">Metapseudomonas furukawaii</name>
    <name type="common">Pseudomonas furukawaii</name>
    <dbReference type="NCBI Taxonomy" id="1149133"/>
    <lineage>
        <taxon>Bacteria</taxon>
        <taxon>Pseudomonadati</taxon>
        <taxon>Pseudomonadota</taxon>
        <taxon>Gammaproteobacteria</taxon>
        <taxon>Pseudomonadales</taxon>
        <taxon>Pseudomonadaceae</taxon>
        <taxon>Metapseudomonas</taxon>
    </lineage>
</organism>
<keyword evidence="3" id="KW-1185">Reference proteome</keyword>